<organism evidence="2 3">
    <name type="scientific">Jilunia laotingensis</name>
    <dbReference type="NCBI Taxonomy" id="2763675"/>
    <lineage>
        <taxon>Bacteria</taxon>
        <taxon>Pseudomonadati</taxon>
        <taxon>Bacteroidota</taxon>
        <taxon>Bacteroidia</taxon>
        <taxon>Bacteroidales</taxon>
        <taxon>Bacteroidaceae</taxon>
        <taxon>Jilunia</taxon>
    </lineage>
</organism>
<protein>
    <submittedName>
        <fullName evidence="2">T9SS type A sorting domain-containing protein</fullName>
    </submittedName>
</protein>
<accession>A0A926F482</accession>
<dbReference type="InterPro" id="IPR015943">
    <property type="entry name" value="WD40/YVTN_repeat-like_dom_sf"/>
</dbReference>
<dbReference type="InterPro" id="IPR011044">
    <property type="entry name" value="Quino_amine_DH_bsu"/>
</dbReference>
<dbReference type="NCBIfam" id="TIGR04183">
    <property type="entry name" value="Por_Secre_tail"/>
    <property type="match status" value="1"/>
</dbReference>
<dbReference type="EMBL" id="JACRTF010000001">
    <property type="protein sequence ID" value="MBC8593091.1"/>
    <property type="molecule type" value="Genomic_DNA"/>
</dbReference>
<dbReference type="Gene3D" id="2.60.120.200">
    <property type="match status" value="1"/>
</dbReference>
<evidence type="ECO:0000313" key="3">
    <source>
        <dbReference type="Proteomes" id="UP000651085"/>
    </source>
</evidence>
<keyword evidence="1" id="KW-0732">Signal</keyword>
<comment type="caution">
    <text evidence="2">The sequence shown here is derived from an EMBL/GenBank/DDBJ whole genome shotgun (WGS) entry which is preliminary data.</text>
</comment>
<dbReference type="NCBIfam" id="NF038128">
    <property type="entry name" value="choice_anch_J"/>
    <property type="match status" value="1"/>
</dbReference>
<dbReference type="RefSeq" id="WP_262434251.1">
    <property type="nucleotide sequence ID" value="NZ_JACRTF010000001.1"/>
</dbReference>
<dbReference type="InterPro" id="IPR013783">
    <property type="entry name" value="Ig-like_fold"/>
</dbReference>
<dbReference type="AlphaFoldDB" id="A0A926F482"/>
<dbReference type="SUPFAM" id="SSF50969">
    <property type="entry name" value="YVTN repeat-like/Quinoprotein amine dehydrogenase"/>
    <property type="match status" value="1"/>
</dbReference>
<feature type="chain" id="PRO_5036990359" evidence="1">
    <location>
        <begin position="24"/>
        <end position="734"/>
    </location>
</feature>
<feature type="signal peptide" evidence="1">
    <location>
        <begin position="1"/>
        <end position="23"/>
    </location>
</feature>
<proteinExistence type="predicted"/>
<sequence length="734" mass="80494">MKKYYQLACMLLCWLAYASGVNAQSINSPSKEKAVRDVENRTIYAAVTGNPALDGFGMSTFKSDTPQNMTLLHPWEYGTFIFSGAAAYGEYYGFFYYYDNLGGVLPESFSKVNLRTGERTVVKDWSDVNVHFSDMTFDYSTNTMYAVGFNLGDTNLYTIDIETGNITTGPLLTTNLGNQNTPIIAATYDGRLYCMNTKGVIYQIDKETGNLTRVMDTQISLGYNQSMEFDHTDDCLYWATMVGLPDSQNELYKIDIDKKTIKSLGVLGTGEYTQACGLYIPYVLAGFDAPGAVTDLKVVPAEKGAHEAVITWKNPVKTHGGDELTGTLTVVLERDGEIISSSLGEAGAEMSWTDKTVGQGEHLYTVKVTSEVGEGLRCDMDAYVGDDVPRSLTDLKTSVGNECKTIKLEWSIPEVGAHGGYYDKTAVRYKIVRYPDKAVVEEEWEGNTYEDKSIKRLGAYYYGVTAINKAGSNKEYVLKSAIIAGKAVDVPYECSFEDEAIVTNQWSVVNANNDDNTWLLNSTMTKSVFGDYLFGASYLADPNVSTQDADEWLISPPINFEAGKKYYLSFDSRSAGVDELNLTMGKLNTIDSQTIMLESGLLTEEADEDNPVLKNYQIQLPDGVDGIYCVGINLVTMFGDCAMFQITNIGIEEGIASGIESMSLTENVKIAMAGGRLVVEGDFKTADVYDTTGVRVATLNANNAEAATAGWHPGIYIIKVANGDSVFTQKVVIK</sequence>
<dbReference type="InterPro" id="IPR026444">
    <property type="entry name" value="Secre_tail"/>
</dbReference>
<dbReference type="Gene3D" id="2.60.40.10">
    <property type="entry name" value="Immunoglobulins"/>
    <property type="match status" value="1"/>
</dbReference>
<dbReference type="Gene3D" id="2.130.10.10">
    <property type="entry name" value="YVTN repeat-like/Quinoprotein amine dehydrogenase"/>
    <property type="match status" value="1"/>
</dbReference>
<gene>
    <name evidence="2" type="ORF">H8744_07435</name>
</gene>
<reference evidence="2" key="1">
    <citation type="submission" date="2020-08" db="EMBL/GenBank/DDBJ databases">
        <title>Genome public.</title>
        <authorList>
            <person name="Liu C."/>
            <person name="Sun Q."/>
        </authorList>
    </citation>
    <scope>NUCLEOTIDE SEQUENCE</scope>
    <source>
        <strain evidence="2">N12</strain>
    </source>
</reference>
<name>A0A926F482_9BACT</name>
<keyword evidence="3" id="KW-1185">Reference proteome</keyword>
<evidence type="ECO:0000313" key="2">
    <source>
        <dbReference type="EMBL" id="MBC8593091.1"/>
    </source>
</evidence>
<dbReference type="Proteomes" id="UP000651085">
    <property type="component" value="Unassembled WGS sequence"/>
</dbReference>
<evidence type="ECO:0000256" key="1">
    <source>
        <dbReference type="SAM" id="SignalP"/>
    </source>
</evidence>